<dbReference type="STRING" id="1399968.CI15_15385"/>
<sequence length="257" mass="26061">MNTSTHAPNPAAPLDGQVAVVLGGNGGIGLAAARHLAASGATIALVTFRHDSSAEAALQSLPGQGHKIFQADLTDSASLVRLAADVASTWQRADILVNAAGKTYAVPHADLDGLSDAMIDEIFAINYRGAFAAVRAFAPLLREGEGGLVVNVSSIAATTGVGSNIAYCSAKAALDTMTRALGRALAPHIRVLGVSPGVVDTGFVPGRSADFNEQVGARTPLGRIGSPDDVAAAIEACATRLRFSTGVTIVVDGGRQL</sequence>
<gene>
    <name evidence="3" type="ORF">CI15_15385</name>
</gene>
<dbReference type="PRINTS" id="PR00080">
    <property type="entry name" value="SDRFAMILY"/>
</dbReference>
<dbReference type="InterPro" id="IPR002347">
    <property type="entry name" value="SDR_fam"/>
</dbReference>
<dbReference type="GO" id="GO:0016491">
    <property type="term" value="F:oxidoreductase activity"/>
    <property type="evidence" value="ECO:0007669"/>
    <property type="project" value="UniProtKB-KW"/>
</dbReference>
<dbReference type="Gene3D" id="3.40.50.720">
    <property type="entry name" value="NAD(P)-binding Rossmann-like Domain"/>
    <property type="match status" value="1"/>
</dbReference>
<comment type="similarity">
    <text evidence="1">Belongs to the short-chain dehydrogenases/reductases (SDR) family.</text>
</comment>
<dbReference type="Proteomes" id="UP000075613">
    <property type="component" value="Unassembled WGS sequence"/>
</dbReference>
<dbReference type="InterPro" id="IPR020904">
    <property type="entry name" value="Sc_DH/Rdtase_CS"/>
</dbReference>
<dbReference type="AlphaFoldDB" id="A0A149PR99"/>
<dbReference type="SUPFAM" id="SSF51735">
    <property type="entry name" value="NAD(P)-binding Rossmann-fold domains"/>
    <property type="match status" value="1"/>
</dbReference>
<organism evidence="3 4">
    <name type="scientific">Paraburkholderia monticola</name>
    <dbReference type="NCBI Taxonomy" id="1399968"/>
    <lineage>
        <taxon>Bacteria</taxon>
        <taxon>Pseudomonadati</taxon>
        <taxon>Pseudomonadota</taxon>
        <taxon>Betaproteobacteria</taxon>
        <taxon>Burkholderiales</taxon>
        <taxon>Burkholderiaceae</taxon>
        <taxon>Paraburkholderia</taxon>
    </lineage>
</organism>
<reference evidence="3 4" key="1">
    <citation type="journal article" date="2015" name="Int. J. Syst. Evol. Microbiol.">
        <title>Burkholderia monticola sp. nov., isolated from mountain soil.</title>
        <authorList>
            <person name="Baek I."/>
            <person name="Seo B."/>
            <person name="Lee I."/>
            <person name="Yi H."/>
            <person name="Chun J."/>
        </authorList>
    </citation>
    <scope>NUCLEOTIDE SEQUENCE [LARGE SCALE GENOMIC DNA]</scope>
    <source>
        <strain evidence="3 4">JC2948</strain>
    </source>
</reference>
<protein>
    <submittedName>
        <fullName evidence="3">Short-chain dehydrogenase</fullName>
    </submittedName>
</protein>
<proteinExistence type="inferred from homology"/>
<keyword evidence="4" id="KW-1185">Reference proteome</keyword>
<dbReference type="PANTHER" id="PTHR43639:SF1">
    <property type="entry name" value="SHORT-CHAIN DEHYDROGENASE_REDUCTASE FAMILY PROTEIN"/>
    <property type="match status" value="1"/>
</dbReference>
<dbReference type="OrthoDB" id="9793499at2"/>
<keyword evidence="2" id="KW-0560">Oxidoreductase</keyword>
<evidence type="ECO:0000313" key="4">
    <source>
        <dbReference type="Proteomes" id="UP000075613"/>
    </source>
</evidence>
<dbReference type="CDD" id="cd05233">
    <property type="entry name" value="SDR_c"/>
    <property type="match status" value="1"/>
</dbReference>
<dbReference type="FunFam" id="3.40.50.720:FF:000084">
    <property type="entry name" value="Short-chain dehydrogenase reductase"/>
    <property type="match status" value="1"/>
</dbReference>
<evidence type="ECO:0000256" key="2">
    <source>
        <dbReference type="ARBA" id="ARBA00023002"/>
    </source>
</evidence>
<dbReference type="PANTHER" id="PTHR43639">
    <property type="entry name" value="OXIDOREDUCTASE, SHORT-CHAIN DEHYDROGENASE/REDUCTASE FAMILY (AFU_ORTHOLOGUE AFUA_5G02870)"/>
    <property type="match status" value="1"/>
</dbReference>
<dbReference type="RefSeq" id="WP_062129189.1">
    <property type="nucleotide sequence ID" value="NZ_LRBG01000012.1"/>
</dbReference>
<dbReference type="PROSITE" id="PS00061">
    <property type="entry name" value="ADH_SHORT"/>
    <property type="match status" value="1"/>
</dbReference>
<comment type="caution">
    <text evidence="3">The sequence shown here is derived from an EMBL/GenBank/DDBJ whole genome shotgun (WGS) entry which is preliminary data.</text>
</comment>
<evidence type="ECO:0000313" key="3">
    <source>
        <dbReference type="EMBL" id="KXU87522.1"/>
    </source>
</evidence>
<dbReference type="PRINTS" id="PR00081">
    <property type="entry name" value="GDHRDH"/>
</dbReference>
<dbReference type="InterPro" id="IPR036291">
    <property type="entry name" value="NAD(P)-bd_dom_sf"/>
</dbReference>
<name>A0A149PR99_9BURK</name>
<dbReference type="EMBL" id="LRBG01000012">
    <property type="protein sequence ID" value="KXU87522.1"/>
    <property type="molecule type" value="Genomic_DNA"/>
</dbReference>
<dbReference type="Pfam" id="PF13561">
    <property type="entry name" value="adh_short_C2"/>
    <property type="match status" value="1"/>
</dbReference>
<evidence type="ECO:0000256" key="1">
    <source>
        <dbReference type="ARBA" id="ARBA00006484"/>
    </source>
</evidence>
<accession>A0A149PR99</accession>